<feature type="transmembrane region" description="Helical" evidence="7">
    <location>
        <begin position="147"/>
        <end position="165"/>
    </location>
</feature>
<dbReference type="eggNOG" id="COG2814">
    <property type="taxonomic scope" value="Bacteria"/>
</dbReference>
<dbReference type="InterPro" id="IPR036259">
    <property type="entry name" value="MFS_trans_sf"/>
</dbReference>
<comment type="subcellular location">
    <subcellularLocation>
        <location evidence="1">Cell membrane</location>
        <topology evidence="1">Multi-pass membrane protein</topology>
    </subcellularLocation>
</comment>
<feature type="transmembrane region" description="Helical" evidence="7">
    <location>
        <begin position="334"/>
        <end position="354"/>
    </location>
</feature>
<dbReference type="PANTHER" id="PTHR23513:SF6">
    <property type="entry name" value="MAJOR FACILITATOR SUPERFAMILY ASSOCIATED DOMAIN-CONTAINING PROTEIN"/>
    <property type="match status" value="1"/>
</dbReference>
<feature type="compositionally biased region" description="Basic and acidic residues" evidence="6">
    <location>
        <begin position="262"/>
        <end position="275"/>
    </location>
</feature>
<dbReference type="Gene3D" id="1.20.1250.20">
    <property type="entry name" value="MFS general substrate transporter like domains"/>
    <property type="match status" value="1"/>
</dbReference>
<dbReference type="SUPFAM" id="SSF103473">
    <property type="entry name" value="MFS general substrate transporter"/>
    <property type="match status" value="1"/>
</dbReference>
<evidence type="ECO:0000256" key="4">
    <source>
        <dbReference type="ARBA" id="ARBA00022989"/>
    </source>
</evidence>
<keyword evidence="3 7" id="KW-0812">Transmembrane</keyword>
<evidence type="ECO:0000256" key="1">
    <source>
        <dbReference type="ARBA" id="ARBA00004651"/>
    </source>
</evidence>
<sequence length="489" mass="52400">MANGPRRGLRQVAGCFQGERGISSGKVVSINKALPSIAVTHLSRRASTSGVPGVQAARLARPGGRIMRVIGFYVPPAPFRRLWASEAARVFGGQLLYIVLPWIYLRSVHSPGVYGLLMTLTSIPRVIGSASAGWWNKRHPAVSVMRTASWTATLMAAAFASALLLSRRDVWVLMPFIMVMAFTEGLYFPAVGTAVPQLLPEESWQQANALIQGTNQVGRMVVSFLLAPFVEKIAYWASCAGVAALYLVTSLALPRLRAHGASKEQESESSMKDGEVQGEGESDASAEARPNFWRSPAFLLLLGLTLGINLGYLGPTGIGIPLFVSSALHGNASIYALMVGSGAAGSLAGMLLLTLTSRFRVSVHLLLGGLYVGTLFWFLIPLYPHVAWCACLMALSMAAFVWVNIQSISLIQVWFRGPSLGPVMSILWTASIVFGPVSYAIDGALLKWLSIQALFFASACFIGIVVTAALISILVKPAWVPQQAKAPEA</sequence>
<dbReference type="InterPro" id="IPR011701">
    <property type="entry name" value="MFS"/>
</dbReference>
<organism evidence="8 9">
    <name type="scientific">Alicyclobacillus acidocaldarius subsp. acidocaldarius (strain ATCC 27009 / DSM 446 / BCRC 14685 / JCM 5260 / KCTC 1825 / NBRC 15652 / NCIMB 11725 / NRRL B-14509 / 104-IA)</name>
    <name type="common">Bacillus acidocaldarius</name>
    <dbReference type="NCBI Taxonomy" id="521098"/>
    <lineage>
        <taxon>Bacteria</taxon>
        <taxon>Bacillati</taxon>
        <taxon>Bacillota</taxon>
        <taxon>Bacilli</taxon>
        <taxon>Bacillales</taxon>
        <taxon>Alicyclobacillaceae</taxon>
        <taxon>Alicyclobacillus</taxon>
    </lineage>
</organism>
<name>C8WUM7_ALIAD</name>
<dbReference type="HOGENOM" id="CLU_557403_0_0_9"/>
<keyword evidence="9" id="KW-1185">Reference proteome</keyword>
<dbReference type="GO" id="GO:0022857">
    <property type="term" value="F:transmembrane transporter activity"/>
    <property type="evidence" value="ECO:0007669"/>
    <property type="project" value="InterPro"/>
</dbReference>
<feature type="region of interest" description="Disordered" evidence="6">
    <location>
        <begin position="262"/>
        <end position="286"/>
    </location>
</feature>
<feature type="transmembrane region" description="Helical" evidence="7">
    <location>
        <begin position="233"/>
        <end position="253"/>
    </location>
</feature>
<gene>
    <name evidence="8" type="ordered locus">Aaci_2839</name>
</gene>
<keyword evidence="4 7" id="KW-1133">Transmembrane helix</keyword>
<evidence type="ECO:0000256" key="2">
    <source>
        <dbReference type="ARBA" id="ARBA00022475"/>
    </source>
</evidence>
<evidence type="ECO:0000256" key="7">
    <source>
        <dbReference type="SAM" id="Phobius"/>
    </source>
</evidence>
<reference evidence="9" key="1">
    <citation type="submission" date="2009-09" db="EMBL/GenBank/DDBJ databases">
        <title>The complete chromosome of Alicyclobacillus acidocaldarius subsp. acidocaldarius DSM 446.</title>
        <authorList>
            <consortium name="US DOE Joint Genome Institute (JGI-PGF)"/>
            <person name="Lucas S."/>
            <person name="Copeland A."/>
            <person name="Lapidus A."/>
            <person name="Glavina del Rio T."/>
            <person name="Dalin E."/>
            <person name="Tice H."/>
            <person name="Bruce D."/>
            <person name="Goodwin L."/>
            <person name="Pitluck S."/>
            <person name="Kyrpides N."/>
            <person name="Mavromatis K."/>
            <person name="Ivanova N."/>
            <person name="Ovchinnikova G."/>
            <person name="Chertkov O."/>
            <person name="Sims D."/>
            <person name="Brettin T."/>
            <person name="Detter J.C."/>
            <person name="Han C."/>
            <person name="Larimer F."/>
            <person name="Land M."/>
            <person name="Hauser L."/>
            <person name="Markowitz V."/>
            <person name="Cheng J.-F."/>
            <person name="Hugenholtz P."/>
            <person name="Woyke T."/>
            <person name="Wu D."/>
            <person name="Pukall R."/>
            <person name="Klenk H.-P."/>
            <person name="Eisen J.A."/>
        </authorList>
    </citation>
    <scope>NUCLEOTIDE SEQUENCE [LARGE SCALE GENOMIC DNA]</scope>
    <source>
        <strain evidence="9">ATCC 27009 / DSM 446 / BCRC 14685 / JCM 5260 / KCTC 1825 / NBRC 15652 / NCIMB 11725 / NRRL B-14509 / 104-IA</strain>
    </source>
</reference>
<evidence type="ECO:0000313" key="8">
    <source>
        <dbReference type="EMBL" id="ACV59843.1"/>
    </source>
</evidence>
<feature type="transmembrane region" description="Helical" evidence="7">
    <location>
        <begin position="385"/>
        <end position="405"/>
    </location>
</feature>
<protein>
    <submittedName>
        <fullName evidence="8">Major facilitator superfamily MFS_1</fullName>
    </submittedName>
</protein>
<evidence type="ECO:0000313" key="9">
    <source>
        <dbReference type="Proteomes" id="UP000001917"/>
    </source>
</evidence>
<keyword evidence="2" id="KW-1003">Cell membrane</keyword>
<dbReference type="EMBL" id="CP001727">
    <property type="protein sequence ID" value="ACV59843.1"/>
    <property type="molecule type" value="Genomic_DNA"/>
</dbReference>
<evidence type="ECO:0000256" key="6">
    <source>
        <dbReference type="SAM" id="MobiDB-lite"/>
    </source>
</evidence>
<feature type="transmembrane region" description="Helical" evidence="7">
    <location>
        <begin position="417"/>
        <end position="441"/>
    </location>
</feature>
<feature type="transmembrane region" description="Helical" evidence="7">
    <location>
        <begin position="172"/>
        <end position="190"/>
    </location>
</feature>
<dbReference type="Pfam" id="PF07690">
    <property type="entry name" value="MFS_1"/>
    <property type="match status" value="1"/>
</dbReference>
<evidence type="ECO:0000256" key="5">
    <source>
        <dbReference type="ARBA" id="ARBA00023136"/>
    </source>
</evidence>
<evidence type="ECO:0000256" key="3">
    <source>
        <dbReference type="ARBA" id="ARBA00022692"/>
    </source>
</evidence>
<keyword evidence="5 7" id="KW-0472">Membrane</keyword>
<reference evidence="8 9" key="2">
    <citation type="journal article" date="2010" name="Stand. Genomic Sci.">
        <title>Complete genome sequence of Alicyclobacillus acidocaldarius type strain (104-IA).</title>
        <authorList>
            <person name="Mavromatis K."/>
            <person name="Sikorski J."/>
            <person name="Lapidus A."/>
            <person name="Glavina Del Rio T."/>
            <person name="Copeland A."/>
            <person name="Tice H."/>
            <person name="Cheng J.F."/>
            <person name="Lucas S."/>
            <person name="Chen F."/>
            <person name="Nolan M."/>
            <person name="Bruce D."/>
            <person name="Goodwin L."/>
            <person name="Pitluck S."/>
            <person name="Ivanova N."/>
            <person name="Ovchinnikova G."/>
            <person name="Pati A."/>
            <person name="Chen A."/>
            <person name="Palaniappan K."/>
            <person name="Land M."/>
            <person name="Hauser L."/>
            <person name="Chang Y.J."/>
            <person name="Jeffries C.D."/>
            <person name="Chain P."/>
            <person name="Meincke L."/>
            <person name="Sims D."/>
            <person name="Chertkov O."/>
            <person name="Han C."/>
            <person name="Brettin T."/>
            <person name="Detter J.C."/>
            <person name="Wahrenburg C."/>
            <person name="Rohde M."/>
            <person name="Pukall R."/>
            <person name="Goker M."/>
            <person name="Bristow J."/>
            <person name="Eisen J.A."/>
            <person name="Markowitz V."/>
            <person name="Hugenholtz P."/>
            <person name="Klenk H.P."/>
            <person name="Kyrpides N.C."/>
        </authorList>
    </citation>
    <scope>NUCLEOTIDE SEQUENCE [LARGE SCALE GENOMIC DNA]</scope>
    <source>
        <strain evidence="9">ATCC 27009 / DSM 446 / BCRC 14685 / JCM 5260 / KCTC 1825 / NBRC 15652 / NCIMB 11725 / NRRL B-14509 / 104-IA</strain>
    </source>
</reference>
<feature type="transmembrane region" description="Helical" evidence="7">
    <location>
        <begin position="87"/>
        <end position="105"/>
    </location>
</feature>
<accession>C8WUM7</accession>
<proteinExistence type="predicted"/>
<feature type="transmembrane region" description="Helical" evidence="7">
    <location>
        <begin position="297"/>
        <end position="314"/>
    </location>
</feature>
<dbReference type="PANTHER" id="PTHR23513">
    <property type="entry name" value="INTEGRAL MEMBRANE EFFLUX PROTEIN-RELATED"/>
    <property type="match status" value="1"/>
</dbReference>
<dbReference type="AlphaFoldDB" id="C8WUM7"/>
<dbReference type="GO" id="GO:0005886">
    <property type="term" value="C:plasma membrane"/>
    <property type="evidence" value="ECO:0007669"/>
    <property type="project" value="UniProtKB-SubCell"/>
</dbReference>
<dbReference type="Proteomes" id="UP000001917">
    <property type="component" value="Chromosome"/>
</dbReference>
<feature type="transmembrane region" description="Helical" evidence="7">
    <location>
        <begin position="361"/>
        <end position="379"/>
    </location>
</feature>
<dbReference type="KEGG" id="aac:Aaci_2839"/>
<dbReference type="CDD" id="cd06173">
    <property type="entry name" value="MFS_MefA_like"/>
    <property type="match status" value="1"/>
</dbReference>
<feature type="transmembrane region" description="Helical" evidence="7">
    <location>
        <begin position="453"/>
        <end position="475"/>
    </location>
</feature>
<dbReference type="STRING" id="521098.Aaci_2839"/>